<dbReference type="EMBL" id="AP006497">
    <property type="protein sequence ID" value="BAM81509.1"/>
    <property type="molecule type" value="Genomic_DNA"/>
</dbReference>
<dbReference type="RefSeq" id="XP_005537545.1">
    <property type="nucleotide sequence ID" value="XM_005537488.1"/>
</dbReference>
<evidence type="ECO:0000256" key="3">
    <source>
        <dbReference type="ARBA" id="ARBA00022723"/>
    </source>
</evidence>
<reference evidence="8 9" key="2">
    <citation type="journal article" date="2007" name="BMC Biol.">
        <title>A 100%-complete sequence reveals unusually simple genomic features in the hot-spring red alga Cyanidioschyzon merolae.</title>
        <authorList>
            <person name="Nozaki H."/>
            <person name="Takano H."/>
            <person name="Misumi O."/>
            <person name="Terasawa K."/>
            <person name="Matsuzaki M."/>
            <person name="Maruyama S."/>
            <person name="Nishida K."/>
            <person name="Yagisawa F."/>
            <person name="Yoshida Y."/>
            <person name="Fujiwara T."/>
            <person name="Takio S."/>
            <person name="Tamura K."/>
            <person name="Chung S.J."/>
            <person name="Nakamura S."/>
            <person name="Kuroiwa H."/>
            <person name="Tanaka K."/>
            <person name="Sato N."/>
            <person name="Kuroiwa T."/>
        </authorList>
    </citation>
    <scope>NUCLEOTIDE SEQUENCE [LARGE SCALE GENOMIC DNA]</scope>
    <source>
        <strain evidence="8 9">10D</strain>
    </source>
</reference>
<evidence type="ECO:0000313" key="8">
    <source>
        <dbReference type="EMBL" id="BAM81509.1"/>
    </source>
</evidence>
<dbReference type="STRING" id="280699.M1V9G8"/>
<keyword evidence="3" id="KW-0479">Metal-binding</keyword>
<dbReference type="SUPFAM" id="SSF54292">
    <property type="entry name" value="2Fe-2S ferredoxin-like"/>
    <property type="match status" value="1"/>
</dbReference>
<reference evidence="8 9" key="1">
    <citation type="journal article" date="2004" name="Nature">
        <title>Genome sequence of the ultrasmall unicellular red alga Cyanidioschyzon merolae 10D.</title>
        <authorList>
            <person name="Matsuzaki M."/>
            <person name="Misumi O."/>
            <person name="Shin-i T."/>
            <person name="Maruyama S."/>
            <person name="Takahara M."/>
            <person name="Miyagishima S."/>
            <person name="Mori T."/>
            <person name="Nishida K."/>
            <person name="Yagisawa F."/>
            <person name="Nishida K."/>
            <person name="Yoshida Y."/>
            <person name="Nishimura Y."/>
            <person name="Nakao S."/>
            <person name="Kobayashi T."/>
            <person name="Momoyama Y."/>
            <person name="Higashiyama T."/>
            <person name="Minoda A."/>
            <person name="Sano M."/>
            <person name="Nomoto H."/>
            <person name="Oishi K."/>
            <person name="Hayashi H."/>
            <person name="Ohta F."/>
            <person name="Nishizaka S."/>
            <person name="Haga S."/>
            <person name="Miura S."/>
            <person name="Morishita T."/>
            <person name="Kabeya Y."/>
            <person name="Terasawa K."/>
            <person name="Suzuki Y."/>
            <person name="Ishii Y."/>
            <person name="Asakawa S."/>
            <person name="Takano H."/>
            <person name="Ohta N."/>
            <person name="Kuroiwa H."/>
            <person name="Tanaka K."/>
            <person name="Shimizu N."/>
            <person name="Sugano S."/>
            <person name="Sato N."/>
            <person name="Nozaki H."/>
            <person name="Ogasawara N."/>
            <person name="Kohara Y."/>
            <person name="Kuroiwa T."/>
        </authorList>
    </citation>
    <scope>NUCLEOTIDE SEQUENCE [LARGE SCALE GENOMIC DNA]</scope>
    <source>
        <strain evidence="8 9">10D</strain>
    </source>
</reference>
<dbReference type="GO" id="GO:0005739">
    <property type="term" value="C:mitochondrion"/>
    <property type="evidence" value="ECO:0007669"/>
    <property type="project" value="TreeGrafter"/>
</dbReference>
<dbReference type="InterPro" id="IPR018298">
    <property type="entry name" value="Adrenodoxin_Fe-S_BS"/>
</dbReference>
<feature type="domain" description="2Fe-2S ferredoxin-type" evidence="7">
    <location>
        <begin position="149"/>
        <end position="251"/>
    </location>
</feature>
<dbReference type="GO" id="GO:0051537">
    <property type="term" value="F:2 iron, 2 sulfur cluster binding"/>
    <property type="evidence" value="ECO:0007669"/>
    <property type="project" value="UniProtKB-KW"/>
</dbReference>
<evidence type="ECO:0000256" key="1">
    <source>
        <dbReference type="ARBA" id="ARBA00010914"/>
    </source>
</evidence>
<evidence type="ECO:0000256" key="2">
    <source>
        <dbReference type="ARBA" id="ARBA00022714"/>
    </source>
</evidence>
<dbReference type="Gene3D" id="3.10.20.30">
    <property type="match status" value="1"/>
</dbReference>
<protein>
    <submittedName>
        <fullName evidence="8">Probable adrenodoxin</fullName>
    </submittedName>
</protein>
<evidence type="ECO:0000256" key="5">
    <source>
        <dbReference type="ARBA" id="ARBA00023014"/>
    </source>
</evidence>
<dbReference type="CDD" id="cd00207">
    <property type="entry name" value="fer2"/>
    <property type="match status" value="1"/>
</dbReference>
<comment type="similarity">
    <text evidence="1">Belongs to the adrenodoxin/putidaredoxin family.</text>
</comment>
<dbReference type="Proteomes" id="UP000007014">
    <property type="component" value="Chromosome 15"/>
</dbReference>
<dbReference type="KEGG" id="cme:CYME_CMO141C"/>
<dbReference type="GeneID" id="16995627"/>
<evidence type="ECO:0000313" key="9">
    <source>
        <dbReference type="Proteomes" id="UP000007014"/>
    </source>
</evidence>
<keyword evidence="5" id="KW-0411">Iron-sulfur</keyword>
<dbReference type="PROSITE" id="PS00814">
    <property type="entry name" value="ADX"/>
    <property type="match status" value="1"/>
</dbReference>
<name>M1V9G8_CYAM1</name>
<dbReference type="PROSITE" id="PS51085">
    <property type="entry name" value="2FE2S_FER_2"/>
    <property type="match status" value="1"/>
</dbReference>
<dbReference type="Pfam" id="PF00111">
    <property type="entry name" value="Fer2"/>
    <property type="match status" value="1"/>
</dbReference>
<dbReference type="PRINTS" id="PR00355">
    <property type="entry name" value="ADRENODOXIN"/>
</dbReference>
<dbReference type="InterPro" id="IPR001041">
    <property type="entry name" value="2Fe-2S_ferredoxin-type"/>
</dbReference>
<dbReference type="GO" id="GO:0009055">
    <property type="term" value="F:electron transfer activity"/>
    <property type="evidence" value="ECO:0007669"/>
    <property type="project" value="TreeGrafter"/>
</dbReference>
<evidence type="ECO:0000256" key="4">
    <source>
        <dbReference type="ARBA" id="ARBA00023004"/>
    </source>
</evidence>
<dbReference type="eggNOG" id="KOG3309">
    <property type="taxonomic scope" value="Eukaryota"/>
</dbReference>
<dbReference type="InterPro" id="IPR001055">
    <property type="entry name" value="Adrenodoxin-like"/>
</dbReference>
<dbReference type="PANTHER" id="PTHR23426">
    <property type="entry name" value="FERREDOXIN/ADRENODOXIN"/>
    <property type="match status" value="1"/>
</dbReference>
<dbReference type="PANTHER" id="PTHR23426:SF65">
    <property type="entry name" value="FERREDOXIN-2, MITOCHONDRIAL"/>
    <property type="match status" value="1"/>
</dbReference>
<accession>M1V9G8</accession>
<dbReference type="InterPro" id="IPR036010">
    <property type="entry name" value="2Fe-2S_ferredoxin-like_sf"/>
</dbReference>
<dbReference type="GO" id="GO:0046872">
    <property type="term" value="F:metal ion binding"/>
    <property type="evidence" value="ECO:0007669"/>
    <property type="project" value="UniProtKB-KW"/>
</dbReference>
<evidence type="ECO:0000256" key="6">
    <source>
        <dbReference type="ARBA" id="ARBA00034078"/>
    </source>
</evidence>
<dbReference type="Gramene" id="CMO141CT">
    <property type="protein sequence ID" value="CMO141CT"/>
    <property type="gene ID" value="CMO141C"/>
</dbReference>
<dbReference type="AlphaFoldDB" id="M1V9G8"/>
<keyword evidence="9" id="KW-1185">Reference proteome</keyword>
<dbReference type="GO" id="GO:0140647">
    <property type="term" value="P:P450-containing electron transport chain"/>
    <property type="evidence" value="ECO:0007669"/>
    <property type="project" value="InterPro"/>
</dbReference>
<sequence>MGSEPHAVPRLALRQRRLPVKRNVAAVCSTPAFRLVVSRLGSFGCRLCGLWMRAAAGVCLKSLRSWVFLGSTRGHQCTLSGLVARTSQQRGQEVFWRLERTSESVLVPTRRWSSSWRRYVAHQSTGAAVESKSTVGKAEENPAEAAETISVTFVDREGVRHAVRAPIGSSMLEVAHENHIDLEGACEGSLACSTCHVYVSEEHFRRLPEPTDDENDMLDLAFGLQENSRLGCQVIATKELDGMELTLPKATRNMAVDGYVPKPH</sequence>
<dbReference type="OrthoDB" id="268593at2759"/>
<comment type="cofactor">
    <cofactor evidence="6">
        <name>[2Fe-2S] cluster</name>
        <dbReference type="ChEBI" id="CHEBI:190135"/>
    </cofactor>
</comment>
<organism evidence="8 9">
    <name type="scientific">Cyanidioschyzon merolae (strain NIES-3377 / 10D)</name>
    <name type="common">Unicellular red alga</name>
    <dbReference type="NCBI Taxonomy" id="280699"/>
    <lineage>
        <taxon>Eukaryota</taxon>
        <taxon>Rhodophyta</taxon>
        <taxon>Bangiophyceae</taxon>
        <taxon>Cyanidiales</taxon>
        <taxon>Cyanidiaceae</taxon>
        <taxon>Cyanidioschyzon</taxon>
    </lineage>
</organism>
<keyword evidence="2" id="KW-0001">2Fe-2S</keyword>
<dbReference type="InterPro" id="IPR012675">
    <property type="entry name" value="Beta-grasp_dom_sf"/>
</dbReference>
<dbReference type="HOGENOM" id="CLU_082632_0_2_1"/>
<evidence type="ECO:0000259" key="7">
    <source>
        <dbReference type="PROSITE" id="PS51085"/>
    </source>
</evidence>
<proteinExistence type="inferred from homology"/>
<gene>
    <name evidence="8" type="ORF">CYME_CMO141C</name>
</gene>
<keyword evidence="4" id="KW-0408">Iron</keyword>